<dbReference type="AlphaFoldDB" id="A0A1B3WC93"/>
<dbReference type="KEGG" id="dpn:BCB69_00170"/>
<dbReference type="GO" id="GO:0042781">
    <property type="term" value="F:3'-tRNA processing endoribonuclease activity"/>
    <property type="evidence" value="ECO:0007669"/>
    <property type="project" value="TreeGrafter"/>
</dbReference>
<sequence length="128" mass="15309">MLNLEERKEDRRYTLDRSFRIRQSREYRKIYSRGKRFSNRAALMYVAKAKNKPVRIGFVATKHIGHAFARNRAKRLMKEVYRLHRHELVSGYELIMLAGSFLTRASFYEAEKAILALWRKAGLMENKR</sequence>
<evidence type="ECO:0000256" key="5">
    <source>
        <dbReference type="ARBA" id="ARBA00022801"/>
    </source>
</evidence>
<dbReference type="GO" id="GO:0030677">
    <property type="term" value="C:ribonuclease P complex"/>
    <property type="evidence" value="ECO:0007669"/>
    <property type="project" value="TreeGrafter"/>
</dbReference>
<dbReference type="InterPro" id="IPR000100">
    <property type="entry name" value="RNase_P"/>
</dbReference>
<dbReference type="PANTHER" id="PTHR33992">
    <property type="entry name" value="RIBONUCLEASE P PROTEIN COMPONENT"/>
    <property type="match status" value="1"/>
</dbReference>
<evidence type="ECO:0000313" key="12">
    <source>
        <dbReference type="Proteomes" id="UP000266262"/>
    </source>
</evidence>
<keyword evidence="5 7" id="KW-0378">Hydrolase</keyword>
<dbReference type="GO" id="GO:0004526">
    <property type="term" value="F:ribonuclease P activity"/>
    <property type="evidence" value="ECO:0007669"/>
    <property type="project" value="UniProtKB-UniRule"/>
</dbReference>
<reference evidence="9" key="2">
    <citation type="submission" date="2016-08" db="EMBL/GenBank/DDBJ databases">
        <authorList>
            <person name="Seilhamer J.J."/>
        </authorList>
    </citation>
    <scope>NUCLEOTIDE SEQUENCE [LARGE SCALE GENOMIC DNA]</scope>
    <source>
        <strain evidence="9">F0677</strain>
    </source>
</reference>
<keyword evidence="12" id="KW-1185">Reference proteome</keyword>
<comment type="similarity">
    <text evidence="7">Belongs to the RnpA family.</text>
</comment>
<comment type="catalytic activity">
    <reaction evidence="7">
        <text>Endonucleolytic cleavage of RNA, removing 5'-extranucleotides from tRNA precursor.</text>
        <dbReference type="EC" id="3.1.26.5"/>
    </reaction>
</comment>
<comment type="subunit">
    <text evidence="7">Consists of a catalytic RNA component (M1 or rnpB) and a protein subunit.</text>
</comment>
<dbReference type="PANTHER" id="PTHR33992:SF1">
    <property type="entry name" value="RIBONUCLEASE P PROTEIN COMPONENT"/>
    <property type="match status" value="1"/>
</dbReference>
<dbReference type="InterPro" id="IPR020568">
    <property type="entry name" value="Ribosomal_Su5_D2-typ_SF"/>
</dbReference>
<dbReference type="RefSeq" id="WP_069176678.1">
    <property type="nucleotide sequence ID" value="NZ_CP017037.1"/>
</dbReference>
<keyword evidence="6 7" id="KW-0694">RNA-binding</keyword>
<evidence type="ECO:0000256" key="1">
    <source>
        <dbReference type="ARBA" id="ARBA00002663"/>
    </source>
</evidence>
<dbReference type="Gene3D" id="3.30.230.10">
    <property type="match status" value="1"/>
</dbReference>
<evidence type="ECO:0000256" key="4">
    <source>
        <dbReference type="ARBA" id="ARBA00022759"/>
    </source>
</evidence>
<reference evidence="11" key="1">
    <citation type="submission" date="2016-08" db="EMBL/GenBank/DDBJ databases">
        <authorList>
            <person name="Holder M.E."/>
            <person name="Ajami N.J."/>
            <person name="Petrosino J.F."/>
        </authorList>
    </citation>
    <scope>NUCLEOTIDE SEQUENCE [LARGE SCALE GENOMIC DNA]</scope>
    <source>
        <strain evidence="11">F0677</strain>
    </source>
</reference>
<dbReference type="HAMAP" id="MF_00227">
    <property type="entry name" value="RNase_P"/>
    <property type="match status" value="1"/>
</dbReference>
<evidence type="ECO:0000256" key="6">
    <source>
        <dbReference type="ARBA" id="ARBA00022884"/>
    </source>
</evidence>
<protein>
    <recommendedName>
        <fullName evidence="7 8">Ribonuclease P protein component</fullName>
        <shortName evidence="7">RNase P protein</shortName>
        <shortName evidence="7">RNaseP protein</shortName>
        <ecNumber evidence="7 8">3.1.26.5</ecNumber>
    </recommendedName>
    <alternativeName>
        <fullName evidence="7">Protein C5</fullName>
    </alternativeName>
</protein>
<name>A0A1B3WC93_9FIRM</name>
<dbReference type="Proteomes" id="UP000094757">
    <property type="component" value="Chromosome"/>
</dbReference>
<dbReference type="EMBL" id="CP017037">
    <property type="protein sequence ID" value="AOH38546.1"/>
    <property type="molecule type" value="Genomic_DNA"/>
</dbReference>
<dbReference type="STRING" id="39950.BCB69_00170"/>
<proteinExistence type="inferred from homology"/>
<keyword evidence="2 7" id="KW-0819">tRNA processing</keyword>
<dbReference type="OrthoDB" id="9810867at2"/>
<evidence type="ECO:0000313" key="9">
    <source>
        <dbReference type="EMBL" id="AOH38546.1"/>
    </source>
</evidence>
<dbReference type="SUPFAM" id="SSF54211">
    <property type="entry name" value="Ribosomal protein S5 domain 2-like"/>
    <property type="match status" value="1"/>
</dbReference>
<dbReference type="EMBL" id="QWKU01000001">
    <property type="protein sequence ID" value="RID94500.1"/>
    <property type="molecule type" value="Genomic_DNA"/>
</dbReference>
<evidence type="ECO:0000256" key="3">
    <source>
        <dbReference type="ARBA" id="ARBA00022722"/>
    </source>
</evidence>
<gene>
    <name evidence="7 10" type="primary">rnpA</name>
    <name evidence="9" type="ORF">BCB69_00170</name>
    <name evidence="10" type="ORF">DX915_03015</name>
</gene>
<dbReference type="Proteomes" id="UP000266262">
    <property type="component" value="Unassembled WGS sequence"/>
</dbReference>
<evidence type="ECO:0000313" key="10">
    <source>
        <dbReference type="EMBL" id="RID94500.1"/>
    </source>
</evidence>
<keyword evidence="3 7" id="KW-0540">Nuclease</keyword>
<evidence type="ECO:0000256" key="7">
    <source>
        <dbReference type="HAMAP-Rule" id="MF_00227"/>
    </source>
</evidence>
<dbReference type="GO" id="GO:0001682">
    <property type="term" value="P:tRNA 5'-leader removal"/>
    <property type="evidence" value="ECO:0007669"/>
    <property type="project" value="UniProtKB-UniRule"/>
</dbReference>
<dbReference type="Pfam" id="PF00825">
    <property type="entry name" value="Ribonuclease_P"/>
    <property type="match status" value="1"/>
</dbReference>
<evidence type="ECO:0000256" key="8">
    <source>
        <dbReference type="NCBIfam" id="TIGR00188"/>
    </source>
</evidence>
<evidence type="ECO:0000313" key="11">
    <source>
        <dbReference type="Proteomes" id="UP000094757"/>
    </source>
</evidence>
<comment type="function">
    <text evidence="1 7">RNaseP catalyzes the removal of the 5'-leader sequence from pre-tRNA to produce the mature 5'-terminus. It can also cleave other RNA substrates such as 4.5S RNA. The protein component plays an auxiliary but essential role in vivo by binding to the 5'-leader sequence and broadening the substrate specificity of the ribozyme.</text>
</comment>
<keyword evidence="4 7" id="KW-0255">Endonuclease</keyword>
<dbReference type="InterPro" id="IPR020539">
    <property type="entry name" value="RNase_P_CS"/>
</dbReference>
<dbReference type="InterPro" id="IPR014721">
    <property type="entry name" value="Ribsml_uS5_D2-typ_fold_subgr"/>
</dbReference>
<evidence type="ECO:0000256" key="2">
    <source>
        <dbReference type="ARBA" id="ARBA00022694"/>
    </source>
</evidence>
<organism evidence="9 11">
    <name type="scientific">Dialister pneumosintes</name>
    <dbReference type="NCBI Taxonomy" id="39950"/>
    <lineage>
        <taxon>Bacteria</taxon>
        <taxon>Bacillati</taxon>
        <taxon>Bacillota</taxon>
        <taxon>Negativicutes</taxon>
        <taxon>Veillonellales</taxon>
        <taxon>Veillonellaceae</taxon>
        <taxon>Dialister</taxon>
    </lineage>
</organism>
<dbReference type="NCBIfam" id="TIGR00188">
    <property type="entry name" value="rnpA"/>
    <property type="match status" value="1"/>
</dbReference>
<dbReference type="GO" id="GO:0000049">
    <property type="term" value="F:tRNA binding"/>
    <property type="evidence" value="ECO:0007669"/>
    <property type="project" value="UniProtKB-UniRule"/>
</dbReference>
<reference evidence="10 12" key="3">
    <citation type="submission" date="2018-08" db="EMBL/GenBank/DDBJ databases">
        <title>Draft genome sequence of Dialister pneumosintes KCOM 1685.</title>
        <authorList>
            <person name="Kook J.-K."/>
            <person name="Park S.-N."/>
            <person name="Lim Y.K."/>
        </authorList>
    </citation>
    <scope>NUCLEOTIDE SEQUENCE [LARGE SCALE GENOMIC DNA]</scope>
    <source>
        <strain evidence="10 12">KCOM 1685</strain>
    </source>
</reference>
<dbReference type="EC" id="3.1.26.5" evidence="7 8"/>
<dbReference type="PROSITE" id="PS00648">
    <property type="entry name" value="RIBONUCLEASE_P"/>
    <property type="match status" value="1"/>
</dbReference>
<accession>A0A1B3WC93</accession>